<protein>
    <recommendedName>
        <fullName evidence="5">HTH lysR-type domain-containing protein</fullName>
    </recommendedName>
</protein>
<evidence type="ECO:0000313" key="7">
    <source>
        <dbReference type="Proteomes" id="UP000215896"/>
    </source>
</evidence>
<comment type="caution">
    <text evidence="6">The sequence shown here is derived from an EMBL/GenBank/DDBJ whole genome shotgun (WGS) entry which is preliminary data.</text>
</comment>
<dbReference type="PROSITE" id="PS50931">
    <property type="entry name" value="HTH_LYSR"/>
    <property type="match status" value="1"/>
</dbReference>
<dbReference type="GO" id="GO:0003700">
    <property type="term" value="F:DNA-binding transcription factor activity"/>
    <property type="evidence" value="ECO:0007669"/>
    <property type="project" value="InterPro"/>
</dbReference>
<dbReference type="SUPFAM" id="SSF46785">
    <property type="entry name" value="Winged helix' DNA-binding domain"/>
    <property type="match status" value="1"/>
</dbReference>
<dbReference type="InterPro" id="IPR005119">
    <property type="entry name" value="LysR_subst-bd"/>
</dbReference>
<dbReference type="GO" id="GO:0003677">
    <property type="term" value="F:DNA binding"/>
    <property type="evidence" value="ECO:0007669"/>
    <property type="project" value="UniProtKB-KW"/>
</dbReference>
<gene>
    <name evidence="6" type="ORF">CGZ94_13520</name>
</gene>
<name>A0A255GAE0_9ACTN</name>
<reference evidence="6 7" key="1">
    <citation type="submission" date="2017-07" db="EMBL/GenBank/DDBJ databases">
        <title>Draft whole genome sequences of clinical Proprionibacteriaceae strains.</title>
        <authorList>
            <person name="Bernier A.-M."/>
            <person name="Bernard K."/>
            <person name="Domingo M.-C."/>
        </authorList>
    </citation>
    <scope>NUCLEOTIDE SEQUENCE [LARGE SCALE GENOMIC DNA]</scope>
    <source>
        <strain evidence="6 7">NML 030167</strain>
    </source>
</reference>
<dbReference type="GO" id="GO:0032993">
    <property type="term" value="C:protein-DNA complex"/>
    <property type="evidence" value="ECO:0007669"/>
    <property type="project" value="TreeGrafter"/>
</dbReference>
<dbReference type="Gene3D" id="1.10.10.10">
    <property type="entry name" value="Winged helix-like DNA-binding domain superfamily/Winged helix DNA-binding domain"/>
    <property type="match status" value="1"/>
</dbReference>
<dbReference type="Proteomes" id="UP000215896">
    <property type="component" value="Unassembled WGS sequence"/>
</dbReference>
<dbReference type="SUPFAM" id="SSF53850">
    <property type="entry name" value="Periplasmic binding protein-like II"/>
    <property type="match status" value="1"/>
</dbReference>
<dbReference type="Pfam" id="PF03466">
    <property type="entry name" value="LysR_substrate"/>
    <property type="match status" value="1"/>
</dbReference>
<dbReference type="OrthoDB" id="3724202at2"/>
<keyword evidence="7" id="KW-1185">Reference proteome</keyword>
<accession>A0A255GAE0</accession>
<keyword evidence="4" id="KW-0804">Transcription</keyword>
<dbReference type="InterPro" id="IPR036390">
    <property type="entry name" value="WH_DNA-bd_sf"/>
</dbReference>
<evidence type="ECO:0000256" key="4">
    <source>
        <dbReference type="ARBA" id="ARBA00023163"/>
    </source>
</evidence>
<feature type="domain" description="HTH lysR-type" evidence="5">
    <location>
        <begin position="4"/>
        <end position="62"/>
    </location>
</feature>
<evidence type="ECO:0000256" key="1">
    <source>
        <dbReference type="ARBA" id="ARBA00009437"/>
    </source>
</evidence>
<proteinExistence type="inferred from homology"/>
<dbReference type="PANTHER" id="PTHR30346">
    <property type="entry name" value="TRANSCRIPTIONAL DUAL REGULATOR HCAR-RELATED"/>
    <property type="match status" value="1"/>
</dbReference>
<evidence type="ECO:0000313" key="6">
    <source>
        <dbReference type="EMBL" id="OYO12900.1"/>
    </source>
</evidence>
<sequence length="309" mass="33759">MNEPTLRQLRFLVAVADHGSLQAAARALHMSPTGLSLGLDELEHVIGVPLTVRRRAKGAALTPAGRAVVAQAREIHTAVTELSTIANQLHGKLVGSVGVGCFPSLSPTLIPELLERLEQTYPELQVEVLESPADELQARLREGDLELACMFESQVDPDLEFIRLMPTQSRVQISPRHRFGRRRGLRLAELVEERLVLLDIGPHAEATLALFGDRGLTPRILASTANIETVRSLVARGMGYTITMARVMRHDSIEGWPLVYIPLTDPLPENSVVVAHRPDVSLTARAEAVFASLRSIGISTGQIQNSPNR</sequence>
<dbReference type="RefSeq" id="WP_094405933.1">
    <property type="nucleotide sequence ID" value="NZ_NMVO01000014.1"/>
</dbReference>
<dbReference type="InterPro" id="IPR036388">
    <property type="entry name" value="WH-like_DNA-bd_sf"/>
</dbReference>
<dbReference type="InterPro" id="IPR000847">
    <property type="entry name" value="LysR_HTH_N"/>
</dbReference>
<keyword evidence="2" id="KW-0805">Transcription regulation</keyword>
<dbReference type="Gene3D" id="3.40.190.10">
    <property type="entry name" value="Periplasmic binding protein-like II"/>
    <property type="match status" value="2"/>
</dbReference>
<keyword evidence="3" id="KW-0238">DNA-binding</keyword>
<dbReference type="AlphaFoldDB" id="A0A255GAE0"/>
<dbReference type="EMBL" id="NMVO01000014">
    <property type="protein sequence ID" value="OYO12900.1"/>
    <property type="molecule type" value="Genomic_DNA"/>
</dbReference>
<dbReference type="Pfam" id="PF00126">
    <property type="entry name" value="HTH_1"/>
    <property type="match status" value="1"/>
</dbReference>
<evidence type="ECO:0000256" key="2">
    <source>
        <dbReference type="ARBA" id="ARBA00023015"/>
    </source>
</evidence>
<dbReference type="PANTHER" id="PTHR30346:SF0">
    <property type="entry name" value="HCA OPERON TRANSCRIPTIONAL ACTIVATOR HCAR"/>
    <property type="match status" value="1"/>
</dbReference>
<evidence type="ECO:0000259" key="5">
    <source>
        <dbReference type="PROSITE" id="PS50931"/>
    </source>
</evidence>
<comment type="similarity">
    <text evidence="1">Belongs to the LysR transcriptional regulatory family.</text>
</comment>
<evidence type="ECO:0000256" key="3">
    <source>
        <dbReference type="ARBA" id="ARBA00023125"/>
    </source>
</evidence>
<organism evidence="6 7">
    <name type="scientific">Enemella evansiae</name>
    <dbReference type="NCBI Taxonomy" id="2016499"/>
    <lineage>
        <taxon>Bacteria</taxon>
        <taxon>Bacillati</taxon>
        <taxon>Actinomycetota</taxon>
        <taxon>Actinomycetes</taxon>
        <taxon>Propionibacteriales</taxon>
        <taxon>Propionibacteriaceae</taxon>
        <taxon>Enemella</taxon>
    </lineage>
</organism>